<reference evidence="2" key="1">
    <citation type="journal article" date="2019" name="Int. J. Syst. Evol. Microbiol.">
        <title>The Global Catalogue of Microorganisms (GCM) 10K type strain sequencing project: providing services to taxonomists for standard genome sequencing and annotation.</title>
        <authorList>
            <consortium name="The Broad Institute Genomics Platform"/>
            <consortium name="The Broad Institute Genome Sequencing Center for Infectious Disease"/>
            <person name="Wu L."/>
            <person name="Ma J."/>
        </authorList>
    </citation>
    <scope>NUCLEOTIDE SEQUENCE [LARGE SCALE GENOMIC DNA]</scope>
    <source>
        <strain evidence="2">JCM 12165</strain>
    </source>
</reference>
<accession>A0ABV9NXU5</accession>
<protein>
    <submittedName>
        <fullName evidence="1">RAxF-45 family protein</fullName>
    </submittedName>
</protein>
<dbReference type="EMBL" id="JBHSGK010000013">
    <property type="protein sequence ID" value="MFC4737156.1"/>
    <property type="molecule type" value="Genomic_DNA"/>
</dbReference>
<dbReference type="NCBIfam" id="NF041642">
    <property type="entry name" value="RAxF_45"/>
    <property type="match status" value="1"/>
</dbReference>
<dbReference type="Proteomes" id="UP001595896">
    <property type="component" value="Unassembled WGS sequence"/>
</dbReference>
<dbReference type="RefSeq" id="WP_377909761.1">
    <property type="nucleotide sequence ID" value="NZ_JBHSGK010000013.1"/>
</dbReference>
<gene>
    <name evidence="1" type="ORF">ACFO4L_11205</name>
</gene>
<sequence>MNNAAVVLAALAGRMAHLHLVRAIFSGYAIKGTSLSIFNQHNQKEQRNHLYHRA</sequence>
<evidence type="ECO:0000313" key="2">
    <source>
        <dbReference type="Proteomes" id="UP001595896"/>
    </source>
</evidence>
<keyword evidence="2" id="KW-1185">Reference proteome</keyword>
<proteinExistence type="predicted"/>
<comment type="caution">
    <text evidence="1">The sequence shown here is derived from an EMBL/GenBank/DDBJ whole genome shotgun (WGS) entry which is preliminary data.</text>
</comment>
<name>A0ABV9NXU5_9BACI</name>
<dbReference type="InterPro" id="IPR048146">
    <property type="entry name" value="RAxF_45-like"/>
</dbReference>
<organism evidence="1 2">
    <name type="scientific">Bacillus daqingensis</name>
    <dbReference type="NCBI Taxonomy" id="872396"/>
    <lineage>
        <taxon>Bacteria</taxon>
        <taxon>Bacillati</taxon>
        <taxon>Bacillota</taxon>
        <taxon>Bacilli</taxon>
        <taxon>Bacillales</taxon>
        <taxon>Bacillaceae</taxon>
        <taxon>Bacillus</taxon>
    </lineage>
</organism>
<evidence type="ECO:0000313" key="1">
    <source>
        <dbReference type="EMBL" id="MFC4737156.1"/>
    </source>
</evidence>